<name>A0A6J5RD82_9CAUD</name>
<evidence type="ECO:0000313" key="1">
    <source>
        <dbReference type="EMBL" id="CAB4181395.1"/>
    </source>
</evidence>
<proteinExistence type="predicted"/>
<protein>
    <submittedName>
        <fullName evidence="2">Uncharacterized protein</fullName>
    </submittedName>
</protein>
<dbReference type="EMBL" id="LR797013">
    <property type="protein sequence ID" value="CAB4181395.1"/>
    <property type="molecule type" value="Genomic_DNA"/>
</dbReference>
<accession>A0A6J5RD82</accession>
<evidence type="ECO:0000313" key="2">
    <source>
        <dbReference type="EMBL" id="CAB4195450.1"/>
    </source>
</evidence>
<organism evidence="2">
    <name type="scientific">uncultured Caudovirales phage</name>
    <dbReference type="NCBI Taxonomy" id="2100421"/>
    <lineage>
        <taxon>Viruses</taxon>
        <taxon>Duplodnaviria</taxon>
        <taxon>Heunggongvirae</taxon>
        <taxon>Uroviricota</taxon>
        <taxon>Caudoviricetes</taxon>
        <taxon>Peduoviridae</taxon>
        <taxon>Maltschvirus</taxon>
        <taxon>Maltschvirus maltsch</taxon>
    </lineage>
</organism>
<sequence>MSRPIEATSPLDLDTVKIIVWASEHGTGQPNISRLYDMEAADGLDLSRGTFFNAVKGRKVTQHVIDKIDELIAIRGWRAKWLEHCREEHKKRVIRAFESPPAFCSVCGHGCPNCGSSKSEQRRKAVFSYLKMDPTDLGCKVRDHEE</sequence>
<dbReference type="EMBL" id="LR797243">
    <property type="protein sequence ID" value="CAB4195450.1"/>
    <property type="molecule type" value="Genomic_DNA"/>
</dbReference>
<gene>
    <name evidence="1" type="ORF">UFOVP1068_35</name>
    <name evidence="2" type="ORF">UFOVP1300_14</name>
</gene>
<reference evidence="2" key="1">
    <citation type="submission" date="2020-05" db="EMBL/GenBank/DDBJ databases">
        <authorList>
            <person name="Chiriac C."/>
            <person name="Salcher M."/>
            <person name="Ghai R."/>
            <person name="Kavagutti S V."/>
        </authorList>
    </citation>
    <scope>NUCLEOTIDE SEQUENCE</scope>
</reference>